<proteinExistence type="predicted"/>
<organism evidence="1 2">
    <name type="scientific">Cordylochernes scorpioides</name>
    <dbReference type="NCBI Taxonomy" id="51811"/>
    <lineage>
        <taxon>Eukaryota</taxon>
        <taxon>Metazoa</taxon>
        <taxon>Ecdysozoa</taxon>
        <taxon>Arthropoda</taxon>
        <taxon>Chelicerata</taxon>
        <taxon>Arachnida</taxon>
        <taxon>Pseudoscorpiones</taxon>
        <taxon>Cheliferoidea</taxon>
        <taxon>Chernetidae</taxon>
        <taxon>Cordylochernes</taxon>
    </lineage>
</organism>
<accession>A0ABY6KZZ6</accession>
<sequence>MKLDFSIRQYQKSLIMKCDTTKGVKNSKERMSIVLLTNVLGEKEKPIVIGKAKNPRTGFNFLLDEPDEFERDNKERDLLETMAQEMFGCTLKQLMEFKEEGIFERDNQIDWVMKPFELIMALDKNESEVEEKEESQSAKIMSFSEARAFIDGLKIFSAQKDSAELLNFIMNFEEEFRKITLKDARQADIRSFFKEIHLKQYF</sequence>
<keyword evidence="2" id="KW-1185">Reference proteome</keyword>
<dbReference type="Proteomes" id="UP001235939">
    <property type="component" value="Chromosome 10"/>
</dbReference>
<evidence type="ECO:0000313" key="1">
    <source>
        <dbReference type="EMBL" id="UYV73115.1"/>
    </source>
</evidence>
<reference evidence="1 2" key="1">
    <citation type="submission" date="2022-01" db="EMBL/GenBank/DDBJ databases">
        <title>A chromosomal length assembly of Cordylochernes scorpioides.</title>
        <authorList>
            <person name="Zeh D."/>
            <person name="Zeh J."/>
        </authorList>
    </citation>
    <scope>NUCLEOTIDE SEQUENCE [LARGE SCALE GENOMIC DNA]</scope>
    <source>
        <strain evidence="1">IN4F17</strain>
        <tissue evidence="1">Whole Body</tissue>
    </source>
</reference>
<evidence type="ECO:0000313" key="2">
    <source>
        <dbReference type="Proteomes" id="UP001235939"/>
    </source>
</evidence>
<protein>
    <recommendedName>
        <fullName evidence="3">Phage protein</fullName>
    </recommendedName>
</protein>
<name>A0ABY6KZZ6_9ARAC</name>
<gene>
    <name evidence="1" type="ORF">LAZ67_10001859</name>
</gene>
<dbReference type="EMBL" id="CP092872">
    <property type="protein sequence ID" value="UYV73115.1"/>
    <property type="molecule type" value="Genomic_DNA"/>
</dbReference>
<evidence type="ECO:0008006" key="3">
    <source>
        <dbReference type="Google" id="ProtNLM"/>
    </source>
</evidence>